<evidence type="ECO:0000259" key="2">
    <source>
        <dbReference type="Pfam" id="PF00884"/>
    </source>
</evidence>
<proteinExistence type="predicted"/>
<dbReference type="InterPro" id="IPR000917">
    <property type="entry name" value="Sulfatase_N"/>
</dbReference>
<feature type="transmembrane region" description="Helical" evidence="1">
    <location>
        <begin position="14"/>
        <end position="34"/>
    </location>
</feature>
<feature type="transmembrane region" description="Helical" evidence="1">
    <location>
        <begin position="54"/>
        <end position="82"/>
    </location>
</feature>
<gene>
    <name evidence="3" type="ORF">MNBD_NITROSPIRAE01-1339</name>
</gene>
<keyword evidence="1" id="KW-0472">Membrane</keyword>
<feature type="transmembrane region" description="Helical" evidence="1">
    <location>
        <begin position="146"/>
        <end position="167"/>
    </location>
</feature>
<keyword evidence="1" id="KW-0812">Transmembrane</keyword>
<name>A0A3B1CML7_9ZZZZ</name>
<dbReference type="EMBL" id="UOGF01000052">
    <property type="protein sequence ID" value="VAX29552.1"/>
    <property type="molecule type" value="Genomic_DNA"/>
</dbReference>
<evidence type="ECO:0000313" key="3">
    <source>
        <dbReference type="EMBL" id="VAX29552.1"/>
    </source>
</evidence>
<accession>A0A3B1CML7</accession>
<dbReference type="PANTHER" id="PTHR43751">
    <property type="entry name" value="SULFATASE"/>
    <property type="match status" value="1"/>
</dbReference>
<dbReference type="InterPro" id="IPR052701">
    <property type="entry name" value="GAG_Ulvan_Degrading_Sulfatases"/>
</dbReference>
<dbReference type="Gene3D" id="3.40.720.10">
    <property type="entry name" value="Alkaline Phosphatase, subunit A"/>
    <property type="match status" value="1"/>
</dbReference>
<dbReference type="Pfam" id="PF00884">
    <property type="entry name" value="Sulfatase"/>
    <property type="match status" value="1"/>
</dbReference>
<keyword evidence="1" id="KW-1133">Transmembrane helix</keyword>
<dbReference type="SUPFAM" id="SSF53649">
    <property type="entry name" value="Alkaline phosphatase-like"/>
    <property type="match status" value="1"/>
</dbReference>
<reference evidence="3" key="1">
    <citation type="submission" date="2018-06" db="EMBL/GenBank/DDBJ databases">
        <authorList>
            <person name="Zhirakovskaya E."/>
        </authorList>
    </citation>
    <scope>NUCLEOTIDE SEQUENCE</scope>
</reference>
<dbReference type="PANTHER" id="PTHR43751:SF3">
    <property type="entry name" value="SULFATASE N-TERMINAL DOMAIN-CONTAINING PROTEIN"/>
    <property type="match status" value="1"/>
</dbReference>
<protein>
    <recommendedName>
        <fullName evidence="2">Sulfatase N-terminal domain-containing protein</fullName>
    </recommendedName>
</protein>
<sequence length="672" mass="75593">MSNLFSIKTWRKEWLVLTGIATLLVSLFELVLIQKKYSLFSEGFLSVHQLSSPSGILGFILVSLSADAAVLGFITMLLLLVSDRIGLKHPGRRFLILALAVTPLILTDFVYHRLADYLGDALDLSMMLELVDGNAFEFVAVGFEHLILPLFLFLALILVVAFFTWKLKKSLGNAPKQILVKPSFRKIFIEASLLFLFGFILLFFSRITNEAFDHGLKRKPSGQILAYFAETLSDIDRDGFGLLRRPADPDPFDEAIFPYALDIPGNGIDENGVAGDLPLDGADELEESEAGSRATQWQHTPHIIFVMLESFRADLIGATYEGKAVTPILADLASQGVSVQSAFSHNGYTVQSRYHTFTGHLFPANEGRSLEEKSLIDDFKKNGYEVAFFSGQDESFGAEKMQIGFERADIAYDARVEVHRRYTKFSTPGSLGLPYDVLIERVKTFLSTRESTRPLFLYLNLVDTHFPYHHKTILPLINDVVLSRSEIRSERKNALKAMYLNTAANVDRAIGRVLDALRQVLGEAPGIIVTSDHGESLFEDNFLGHGYMINDAQTQIPLIVSGLPIVIEQPFGQSEFRSVIHAALAKRPHESQKPILRENEKKQVFQYIGTIERPRQIAMRGLSGRIIYDFRSGLVQTEGKAWRRPELLENSEYSAFQKLVYFWERALIARND</sequence>
<feature type="transmembrane region" description="Helical" evidence="1">
    <location>
        <begin position="94"/>
        <end position="114"/>
    </location>
</feature>
<evidence type="ECO:0000256" key="1">
    <source>
        <dbReference type="SAM" id="Phobius"/>
    </source>
</evidence>
<feature type="transmembrane region" description="Helical" evidence="1">
    <location>
        <begin position="187"/>
        <end position="204"/>
    </location>
</feature>
<organism evidence="3">
    <name type="scientific">hydrothermal vent metagenome</name>
    <dbReference type="NCBI Taxonomy" id="652676"/>
    <lineage>
        <taxon>unclassified sequences</taxon>
        <taxon>metagenomes</taxon>
        <taxon>ecological metagenomes</taxon>
    </lineage>
</organism>
<feature type="domain" description="Sulfatase N-terminal" evidence="2">
    <location>
        <begin position="301"/>
        <end position="561"/>
    </location>
</feature>
<dbReference type="InterPro" id="IPR017850">
    <property type="entry name" value="Alkaline_phosphatase_core_sf"/>
</dbReference>
<dbReference type="AlphaFoldDB" id="A0A3B1CML7"/>